<evidence type="ECO:0000256" key="7">
    <source>
        <dbReference type="ARBA" id="ARBA00023303"/>
    </source>
</evidence>
<dbReference type="InterPro" id="IPR013099">
    <property type="entry name" value="K_chnl_dom"/>
</dbReference>
<gene>
    <name evidence="11" type="ORF">g.27307</name>
</gene>
<feature type="transmembrane region" description="Helical" evidence="9">
    <location>
        <begin position="243"/>
        <end position="262"/>
    </location>
</feature>
<keyword evidence="4 9" id="KW-1133">Transmembrane helix</keyword>
<evidence type="ECO:0000259" key="10">
    <source>
        <dbReference type="Pfam" id="PF07885"/>
    </source>
</evidence>
<dbReference type="AlphaFoldDB" id="A0A1B6KNY7"/>
<feature type="transmembrane region" description="Helical" evidence="9">
    <location>
        <begin position="274"/>
        <end position="294"/>
    </location>
</feature>
<organism evidence="11">
    <name type="scientific">Graphocephala atropunctata</name>
    <dbReference type="NCBI Taxonomy" id="36148"/>
    <lineage>
        <taxon>Eukaryota</taxon>
        <taxon>Metazoa</taxon>
        <taxon>Ecdysozoa</taxon>
        <taxon>Arthropoda</taxon>
        <taxon>Hexapoda</taxon>
        <taxon>Insecta</taxon>
        <taxon>Pterygota</taxon>
        <taxon>Neoptera</taxon>
        <taxon>Paraneoptera</taxon>
        <taxon>Hemiptera</taxon>
        <taxon>Auchenorrhyncha</taxon>
        <taxon>Membracoidea</taxon>
        <taxon>Cicadellidae</taxon>
        <taxon>Cicadellinae</taxon>
        <taxon>Cicadellini</taxon>
        <taxon>Graphocephala</taxon>
    </lineage>
</organism>
<name>A0A1B6KNY7_9HEMI</name>
<keyword evidence="6 9" id="KW-0472">Membrane</keyword>
<evidence type="ECO:0000256" key="5">
    <source>
        <dbReference type="ARBA" id="ARBA00023065"/>
    </source>
</evidence>
<evidence type="ECO:0000256" key="6">
    <source>
        <dbReference type="ARBA" id="ARBA00023136"/>
    </source>
</evidence>
<keyword evidence="5" id="KW-0406">Ion transport</keyword>
<dbReference type="EMBL" id="GEBQ01026827">
    <property type="protein sequence ID" value="JAT13150.1"/>
    <property type="molecule type" value="Transcribed_RNA"/>
</dbReference>
<dbReference type="InterPro" id="IPR003280">
    <property type="entry name" value="2pore_dom_K_chnl"/>
</dbReference>
<keyword evidence="3 9" id="KW-0812">Transmembrane</keyword>
<evidence type="ECO:0000256" key="8">
    <source>
        <dbReference type="SAM" id="MobiDB-lite"/>
    </source>
</evidence>
<dbReference type="PANTHER" id="PTHR11003:SF335">
    <property type="entry name" value="POTASSIUM CHANNEL DOMAIN-CONTAINING PROTEIN"/>
    <property type="match status" value="1"/>
</dbReference>
<accession>A0A1B6KNY7</accession>
<feature type="compositionally biased region" description="Basic and acidic residues" evidence="8">
    <location>
        <begin position="1"/>
        <end position="19"/>
    </location>
</feature>
<dbReference type="Gene3D" id="1.10.287.70">
    <property type="match status" value="1"/>
</dbReference>
<reference evidence="11" key="1">
    <citation type="submission" date="2015-11" db="EMBL/GenBank/DDBJ databases">
        <title>De novo transcriptome assembly of four potential Pierce s Disease insect vectors from Arizona vineyards.</title>
        <authorList>
            <person name="Tassone E.E."/>
        </authorList>
    </citation>
    <scope>NUCLEOTIDE SEQUENCE</scope>
</reference>
<dbReference type="SUPFAM" id="SSF81324">
    <property type="entry name" value="Voltage-gated potassium channels"/>
    <property type="match status" value="1"/>
</dbReference>
<protein>
    <recommendedName>
        <fullName evidence="10">Potassium channel domain-containing protein</fullName>
    </recommendedName>
</protein>
<proteinExistence type="predicted"/>
<feature type="region of interest" description="Disordered" evidence="8">
    <location>
        <begin position="1"/>
        <end position="56"/>
    </location>
</feature>
<comment type="subcellular location">
    <subcellularLocation>
        <location evidence="1">Membrane</location>
        <topology evidence="1">Multi-pass membrane protein</topology>
    </subcellularLocation>
</comment>
<evidence type="ECO:0000256" key="3">
    <source>
        <dbReference type="ARBA" id="ARBA00022692"/>
    </source>
</evidence>
<feature type="transmembrane region" description="Helical" evidence="9">
    <location>
        <begin position="146"/>
        <end position="170"/>
    </location>
</feature>
<sequence>MDPNEDRTPSSELSDRSRLTDPGPPPILPPKPRPQISLKIPLQPTGSIPLQTSPPRPMSFYYDPRMIAIPMTPVGNHNSNHNSNEIPIPIPLGLVQAYPNKASEFMFKQFEGFRDFTMNTAKSGLSVGEKFSFWAYNKLRAWSRKWFTHFFLLLVIALYSLAGAAIFVAVEGSEEKKAVAEIRKEREIVIRNIVQLVKQFGPSEGSQDDEDLMGRAVQEMRVFERHIIEHFKEGHIDKDDKPLWNFWSAVFYCGTVFTTIGYGHISPSTTTGRAITIIYAIFGIPMFLILLADFGKLFTRGIKFIWAFVRRVYYTGSCKKVRRTAHV</sequence>
<dbReference type="GO" id="GO:0015271">
    <property type="term" value="F:outward rectifier potassium channel activity"/>
    <property type="evidence" value="ECO:0007669"/>
    <property type="project" value="TreeGrafter"/>
</dbReference>
<evidence type="ECO:0000256" key="2">
    <source>
        <dbReference type="ARBA" id="ARBA00022448"/>
    </source>
</evidence>
<evidence type="ECO:0000256" key="1">
    <source>
        <dbReference type="ARBA" id="ARBA00004141"/>
    </source>
</evidence>
<feature type="domain" description="Potassium channel" evidence="10">
    <location>
        <begin position="242"/>
        <end position="299"/>
    </location>
</feature>
<evidence type="ECO:0000256" key="4">
    <source>
        <dbReference type="ARBA" id="ARBA00022989"/>
    </source>
</evidence>
<evidence type="ECO:0000256" key="9">
    <source>
        <dbReference type="SAM" id="Phobius"/>
    </source>
</evidence>
<evidence type="ECO:0000313" key="11">
    <source>
        <dbReference type="EMBL" id="JAT13150.1"/>
    </source>
</evidence>
<dbReference type="GO" id="GO:0022841">
    <property type="term" value="F:potassium ion leak channel activity"/>
    <property type="evidence" value="ECO:0007669"/>
    <property type="project" value="TreeGrafter"/>
</dbReference>
<dbReference type="GO" id="GO:0030322">
    <property type="term" value="P:stabilization of membrane potential"/>
    <property type="evidence" value="ECO:0007669"/>
    <property type="project" value="TreeGrafter"/>
</dbReference>
<dbReference type="Pfam" id="PF07885">
    <property type="entry name" value="Ion_trans_2"/>
    <property type="match status" value="1"/>
</dbReference>
<feature type="non-terminal residue" evidence="11">
    <location>
        <position position="327"/>
    </location>
</feature>
<keyword evidence="7" id="KW-0407">Ion channel</keyword>
<keyword evidence="2" id="KW-0813">Transport</keyword>
<dbReference type="GO" id="GO:0005886">
    <property type="term" value="C:plasma membrane"/>
    <property type="evidence" value="ECO:0007669"/>
    <property type="project" value="TreeGrafter"/>
</dbReference>
<dbReference type="PANTHER" id="PTHR11003">
    <property type="entry name" value="POTASSIUM CHANNEL, SUBFAMILY K"/>
    <property type="match status" value="1"/>
</dbReference>
<feature type="compositionally biased region" description="Pro residues" evidence="8">
    <location>
        <begin position="22"/>
        <end position="33"/>
    </location>
</feature>